<keyword evidence="6" id="KW-0808">Transferase</keyword>
<dbReference type="SUPFAM" id="SSF55257">
    <property type="entry name" value="RBP11-like subunits of RNA polymerase"/>
    <property type="match status" value="1"/>
</dbReference>
<feature type="region of interest" description="Disordered" evidence="4">
    <location>
        <begin position="1"/>
        <end position="21"/>
    </location>
</feature>
<dbReference type="Pfam" id="PF01193">
    <property type="entry name" value="RNA_pol_L"/>
    <property type="match status" value="1"/>
</dbReference>
<evidence type="ECO:0000256" key="3">
    <source>
        <dbReference type="ARBA" id="ARBA00031776"/>
    </source>
</evidence>
<name>A0A0D2MZ99_9CHLO</name>
<evidence type="ECO:0000256" key="2">
    <source>
        <dbReference type="ARBA" id="ARBA00023163"/>
    </source>
</evidence>
<dbReference type="PANTHER" id="PTHR11800">
    <property type="entry name" value="DNA-DIRECTED RNA POLYMERASE"/>
    <property type="match status" value="1"/>
</dbReference>
<evidence type="ECO:0000313" key="7">
    <source>
        <dbReference type="Proteomes" id="UP000054498"/>
    </source>
</evidence>
<reference evidence="6 7" key="1">
    <citation type="journal article" date="2013" name="BMC Genomics">
        <title>Reconstruction of the lipid metabolism for the microalga Monoraphidium neglectum from its genome sequence reveals characteristics suitable for biofuel production.</title>
        <authorList>
            <person name="Bogen C."/>
            <person name="Al-Dilaimi A."/>
            <person name="Albersmeier A."/>
            <person name="Wichmann J."/>
            <person name="Grundmann M."/>
            <person name="Rupp O."/>
            <person name="Lauersen K.J."/>
            <person name="Blifernez-Klassen O."/>
            <person name="Kalinowski J."/>
            <person name="Goesmann A."/>
            <person name="Mussgnug J.H."/>
            <person name="Kruse O."/>
        </authorList>
    </citation>
    <scope>NUCLEOTIDE SEQUENCE [LARGE SCALE GENOMIC DNA]</scope>
    <source>
        <strain evidence="6 7">SAG 48.87</strain>
    </source>
</reference>
<dbReference type="PANTHER" id="PTHR11800:SF13">
    <property type="entry name" value="DNA-DIRECTED RNA POLYMERASES I AND III SUBUNIT RPAC1"/>
    <property type="match status" value="1"/>
</dbReference>
<dbReference type="GO" id="GO:0003899">
    <property type="term" value="F:DNA-directed RNA polymerase activity"/>
    <property type="evidence" value="ECO:0007669"/>
    <property type="project" value="InterPro"/>
</dbReference>
<dbReference type="SMART" id="SM00662">
    <property type="entry name" value="RPOLD"/>
    <property type="match status" value="1"/>
</dbReference>
<dbReference type="GO" id="GO:0005666">
    <property type="term" value="C:RNA polymerase III complex"/>
    <property type="evidence" value="ECO:0007669"/>
    <property type="project" value="TreeGrafter"/>
</dbReference>
<dbReference type="CDD" id="cd07032">
    <property type="entry name" value="RNAP_I_II_AC40"/>
    <property type="match status" value="1"/>
</dbReference>
<dbReference type="Gene3D" id="3.30.1360.10">
    <property type="entry name" value="RNA polymerase, RBP11-like subunit"/>
    <property type="match status" value="1"/>
</dbReference>
<dbReference type="InterPro" id="IPR036643">
    <property type="entry name" value="RNApol_insert_sf"/>
</dbReference>
<keyword evidence="7" id="KW-1185">Reference proteome</keyword>
<organism evidence="6 7">
    <name type="scientific">Monoraphidium neglectum</name>
    <dbReference type="NCBI Taxonomy" id="145388"/>
    <lineage>
        <taxon>Eukaryota</taxon>
        <taxon>Viridiplantae</taxon>
        <taxon>Chlorophyta</taxon>
        <taxon>core chlorophytes</taxon>
        <taxon>Chlorophyceae</taxon>
        <taxon>CS clade</taxon>
        <taxon>Sphaeropleales</taxon>
        <taxon>Selenastraceae</taxon>
        <taxon>Monoraphidium</taxon>
    </lineage>
</organism>
<accession>A0A0D2MZ99</accession>
<dbReference type="Pfam" id="PF01000">
    <property type="entry name" value="RNA_pol_A_bac"/>
    <property type="match status" value="1"/>
</dbReference>
<dbReference type="EMBL" id="KK101839">
    <property type="protein sequence ID" value="KIY99465.1"/>
    <property type="molecule type" value="Genomic_DNA"/>
</dbReference>
<evidence type="ECO:0000256" key="4">
    <source>
        <dbReference type="SAM" id="MobiDB-lite"/>
    </source>
</evidence>
<evidence type="ECO:0000259" key="5">
    <source>
        <dbReference type="SMART" id="SM00662"/>
    </source>
</evidence>
<evidence type="ECO:0000256" key="1">
    <source>
        <dbReference type="ARBA" id="ARBA00022478"/>
    </source>
</evidence>
<dbReference type="SUPFAM" id="SSF56553">
    <property type="entry name" value="Insert subdomain of RNA polymerase alpha subunit"/>
    <property type="match status" value="1"/>
</dbReference>
<keyword evidence="1 6" id="KW-0240">DNA-directed RNA polymerase</keyword>
<proteinExistence type="predicted"/>
<dbReference type="Gene3D" id="2.170.120.12">
    <property type="entry name" value="DNA-directed RNA polymerase, insert domain"/>
    <property type="match status" value="1"/>
</dbReference>
<protein>
    <recommendedName>
        <fullName evidence="3">Plastid-encoded RNA polymerase subunit alpha</fullName>
    </recommendedName>
</protein>
<evidence type="ECO:0000313" key="6">
    <source>
        <dbReference type="EMBL" id="KIY99465.1"/>
    </source>
</evidence>
<dbReference type="GO" id="GO:0005736">
    <property type="term" value="C:RNA polymerase I complex"/>
    <property type="evidence" value="ECO:0007669"/>
    <property type="project" value="TreeGrafter"/>
</dbReference>
<dbReference type="GO" id="GO:0046983">
    <property type="term" value="F:protein dimerization activity"/>
    <property type="evidence" value="ECO:0007669"/>
    <property type="project" value="InterPro"/>
</dbReference>
<dbReference type="STRING" id="145388.A0A0D2MZ99"/>
<dbReference type="OrthoDB" id="270173at2759"/>
<dbReference type="KEGG" id="mng:MNEG_8496"/>
<dbReference type="InterPro" id="IPR036603">
    <property type="entry name" value="RBP11-like"/>
</dbReference>
<dbReference type="GO" id="GO:0006351">
    <property type="term" value="P:DNA-templated transcription"/>
    <property type="evidence" value="ECO:0007669"/>
    <property type="project" value="InterPro"/>
</dbReference>
<dbReference type="InterPro" id="IPR011263">
    <property type="entry name" value="DNA-dir_RNA_pol_RpoA/D/Rpb3"/>
</dbReference>
<dbReference type="Proteomes" id="UP000054498">
    <property type="component" value="Unassembled WGS sequence"/>
</dbReference>
<dbReference type="RefSeq" id="XP_013898485.1">
    <property type="nucleotide sequence ID" value="XM_014043031.1"/>
</dbReference>
<gene>
    <name evidence="6" type="ORF">MNEG_8496</name>
</gene>
<dbReference type="GeneID" id="25741372"/>
<keyword evidence="2" id="KW-0804">Transcription</keyword>
<sequence length="336" mass="37173">MPGEKKHKEKKKKDKAPQELPEHLEKQRKYVICGHDKNYHDFADNFSITVNSISDNGMTMEFDLVGVDPAVANALRRILIAEIPTVAIEHDEVLAHRLGLVPINVDPALLEWRGAEDAASEANTVVLRLNVRCSKDAAGGVVNESVTSDQFEWLPAGSDLPDETGCRFTEGSSQAALFEGRPAPASVDGSILLAKLRPGQEIELEAHCIKGVGREHAKWSPVATAWYRLHPEVALLRPVAGEEAAELAEAVPAVFELQPDGELGVRDVRSKEAERSLERVRRLLEEERWRGVVEVRKRKEHFIFTIESTGALPAAELFKQALAALAGKAERLERRL</sequence>
<keyword evidence="6" id="KW-0548">Nucleotidyltransferase</keyword>
<dbReference type="AlphaFoldDB" id="A0A0D2MZ99"/>
<dbReference type="InterPro" id="IPR011262">
    <property type="entry name" value="DNA-dir_RNA_pol_insert"/>
</dbReference>
<feature type="domain" description="DNA-directed RNA polymerase RpoA/D/Rpb3-type" evidence="5">
    <location>
        <begin position="59"/>
        <end position="335"/>
    </location>
</feature>
<dbReference type="InterPro" id="IPR033901">
    <property type="entry name" value="RNAPI/III_AC40"/>
</dbReference>
<dbReference type="InterPro" id="IPR050518">
    <property type="entry name" value="Rpo3/RPB3_RNA_Pol_subunit"/>
</dbReference>